<name>A0A2T7PGI7_POMCA</name>
<gene>
    <name evidence="2" type="ORF">C0Q70_07969</name>
</gene>
<protein>
    <submittedName>
        <fullName evidence="2">Uncharacterized protein</fullName>
    </submittedName>
</protein>
<keyword evidence="3" id="KW-1185">Reference proteome</keyword>
<proteinExistence type="predicted"/>
<sequence length="257" mass="28968">MGDELFRFFQAHPRLSHAILTRKGRITAREVITSFGDNGYLSDTFCVGQVVQRAKVLVRETLVCSGRGNCQRLCGGFGQCMKDCQERRKRGSMGHRCRLKVKLTMSTDHFGTWKVVISGRHVPPGRVWRPPTKSALTDHEKRQELEEAWIAGCHGVREIALAVGDDSLTKAEIQNFIRTKRRQLRTVAWQPHHAPRTTNRPRHHPWQLSHPPALLRPAPEVSLAPQVPFVSEVPRAQHPPPAPEPVPNSVDDSDSES</sequence>
<organism evidence="2 3">
    <name type="scientific">Pomacea canaliculata</name>
    <name type="common">Golden apple snail</name>
    <dbReference type="NCBI Taxonomy" id="400727"/>
    <lineage>
        <taxon>Eukaryota</taxon>
        <taxon>Metazoa</taxon>
        <taxon>Spiralia</taxon>
        <taxon>Lophotrochozoa</taxon>
        <taxon>Mollusca</taxon>
        <taxon>Gastropoda</taxon>
        <taxon>Caenogastropoda</taxon>
        <taxon>Architaenioglossa</taxon>
        <taxon>Ampullarioidea</taxon>
        <taxon>Ampullariidae</taxon>
        <taxon>Pomacea</taxon>
    </lineage>
</organism>
<accession>A0A2T7PGI7</accession>
<dbReference type="OrthoDB" id="4349954at2759"/>
<comment type="caution">
    <text evidence="2">The sequence shown here is derived from an EMBL/GenBank/DDBJ whole genome shotgun (WGS) entry which is preliminary data.</text>
</comment>
<evidence type="ECO:0000313" key="3">
    <source>
        <dbReference type="Proteomes" id="UP000245119"/>
    </source>
</evidence>
<reference evidence="2 3" key="1">
    <citation type="submission" date="2018-04" db="EMBL/GenBank/DDBJ databases">
        <title>The genome of golden apple snail Pomacea canaliculata provides insight into stress tolerance and invasive adaptation.</title>
        <authorList>
            <person name="Liu C."/>
            <person name="Liu B."/>
            <person name="Ren Y."/>
            <person name="Zhang Y."/>
            <person name="Wang H."/>
            <person name="Li S."/>
            <person name="Jiang F."/>
            <person name="Yin L."/>
            <person name="Zhang G."/>
            <person name="Qian W."/>
            <person name="Fan W."/>
        </authorList>
    </citation>
    <scope>NUCLEOTIDE SEQUENCE [LARGE SCALE GENOMIC DNA]</scope>
    <source>
        <strain evidence="2">SZHN2017</strain>
        <tissue evidence="2">Muscle</tissue>
    </source>
</reference>
<feature type="compositionally biased region" description="Basic residues" evidence="1">
    <location>
        <begin position="193"/>
        <end position="205"/>
    </location>
</feature>
<evidence type="ECO:0000313" key="2">
    <source>
        <dbReference type="EMBL" id="PVD32529.1"/>
    </source>
</evidence>
<feature type="region of interest" description="Disordered" evidence="1">
    <location>
        <begin position="226"/>
        <end position="257"/>
    </location>
</feature>
<dbReference type="EMBL" id="PZQS01000004">
    <property type="protein sequence ID" value="PVD32529.1"/>
    <property type="molecule type" value="Genomic_DNA"/>
</dbReference>
<evidence type="ECO:0000256" key="1">
    <source>
        <dbReference type="SAM" id="MobiDB-lite"/>
    </source>
</evidence>
<dbReference type="Proteomes" id="UP000245119">
    <property type="component" value="Linkage Group LG4"/>
</dbReference>
<feature type="region of interest" description="Disordered" evidence="1">
    <location>
        <begin position="187"/>
        <end position="213"/>
    </location>
</feature>
<dbReference type="AlphaFoldDB" id="A0A2T7PGI7"/>
<feature type="compositionally biased region" description="Pro residues" evidence="1">
    <location>
        <begin position="237"/>
        <end position="246"/>
    </location>
</feature>